<organism evidence="3 4">
    <name type="scientific">Beutenbergia cavernae (strain ATCC BAA-8 / DSM 12333 / CCUG 43141 / JCM 11478 / NBRC 16432 / NCIMB 13614 / HKI 0122)</name>
    <dbReference type="NCBI Taxonomy" id="471853"/>
    <lineage>
        <taxon>Bacteria</taxon>
        <taxon>Bacillati</taxon>
        <taxon>Actinomycetota</taxon>
        <taxon>Actinomycetes</taxon>
        <taxon>Micrococcales</taxon>
        <taxon>Beutenbergiaceae</taxon>
        <taxon>Beutenbergia</taxon>
    </lineage>
</organism>
<protein>
    <submittedName>
        <fullName evidence="3">Uncharacterized protein</fullName>
    </submittedName>
</protein>
<dbReference type="eggNOG" id="ENOG50332AI">
    <property type="taxonomic scope" value="Bacteria"/>
</dbReference>
<keyword evidence="4" id="KW-1185">Reference proteome</keyword>
<evidence type="ECO:0000256" key="2">
    <source>
        <dbReference type="SAM" id="Phobius"/>
    </source>
</evidence>
<evidence type="ECO:0000313" key="3">
    <source>
        <dbReference type="EMBL" id="ACQ79379.1"/>
    </source>
</evidence>
<dbReference type="AlphaFoldDB" id="C5C0X5"/>
<gene>
    <name evidence="3" type="ordered locus">Bcav_1119</name>
</gene>
<dbReference type="HOGENOM" id="CLU_1341105_0_0_11"/>
<dbReference type="RefSeq" id="WP_015881619.1">
    <property type="nucleotide sequence ID" value="NC_012669.1"/>
</dbReference>
<dbReference type="Proteomes" id="UP000007962">
    <property type="component" value="Chromosome"/>
</dbReference>
<feature type="transmembrane region" description="Helical" evidence="2">
    <location>
        <begin position="181"/>
        <end position="203"/>
    </location>
</feature>
<proteinExistence type="predicted"/>
<accession>C5C0X5</accession>
<feature type="transmembrane region" description="Helical" evidence="2">
    <location>
        <begin position="42"/>
        <end position="61"/>
    </location>
</feature>
<dbReference type="EMBL" id="CP001618">
    <property type="protein sequence ID" value="ACQ79379.1"/>
    <property type="molecule type" value="Genomic_DNA"/>
</dbReference>
<reference evidence="3 4" key="1">
    <citation type="journal article" date="2009" name="Stand. Genomic Sci.">
        <title>Complete genome sequence of Beutenbergia cavernae type strain (HKI 0122).</title>
        <authorList>
            <person name="Land M."/>
            <person name="Pukall R."/>
            <person name="Abt B."/>
            <person name="Goker M."/>
            <person name="Rohde M."/>
            <person name="Glavina Del Rio T."/>
            <person name="Tice H."/>
            <person name="Copeland A."/>
            <person name="Cheng J.F."/>
            <person name="Lucas S."/>
            <person name="Chen F."/>
            <person name="Nolan M."/>
            <person name="Bruce D."/>
            <person name="Goodwin L."/>
            <person name="Pitluck S."/>
            <person name="Ivanova N."/>
            <person name="Mavromatis K."/>
            <person name="Ovchinnikova G."/>
            <person name="Pati A."/>
            <person name="Chen A."/>
            <person name="Palaniappan K."/>
            <person name="Hauser L."/>
            <person name="Chang Y.J."/>
            <person name="Jefferies C.C."/>
            <person name="Saunders E."/>
            <person name="Brettin T."/>
            <person name="Detter J.C."/>
            <person name="Han C."/>
            <person name="Chain P."/>
            <person name="Bristow J."/>
            <person name="Eisen J.A."/>
            <person name="Markowitz V."/>
            <person name="Hugenholtz P."/>
            <person name="Kyrpides N.C."/>
            <person name="Klenk H.P."/>
            <person name="Lapidus A."/>
        </authorList>
    </citation>
    <scope>NUCLEOTIDE SEQUENCE [LARGE SCALE GENOMIC DNA]</scope>
    <source>
        <strain evidence="4">ATCC BAA-8 / DSM 12333 / NBRC 16432</strain>
    </source>
</reference>
<dbReference type="STRING" id="471853.Bcav_1119"/>
<dbReference type="KEGG" id="bcv:Bcav_1119"/>
<feature type="region of interest" description="Disordered" evidence="1">
    <location>
        <begin position="110"/>
        <end position="145"/>
    </location>
</feature>
<sequence>MTSSLGTVDVFRTTFSRVIAGLVGVVSAVAIVLLAIAGTDALLQSGGFFAVVGVGAWALFWRPFVELNDREIVLSNVLRTTRIPWPAVTALDSRWSFTVEIAQRKHSAWAAPGSSGMAARARPSRRGAKPADEPTGTETPGQRRLAEGNDADAVALAAAQRLAAHQAKPAARTADESAARASWNTPVLVALGVAVAWLVAGFLF</sequence>
<evidence type="ECO:0000256" key="1">
    <source>
        <dbReference type="SAM" id="MobiDB-lite"/>
    </source>
</evidence>
<evidence type="ECO:0000313" key="4">
    <source>
        <dbReference type="Proteomes" id="UP000007962"/>
    </source>
</evidence>
<name>C5C0X5_BEUC1</name>
<keyword evidence="2" id="KW-1133">Transmembrane helix</keyword>
<dbReference type="OrthoDB" id="5148800at2"/>
<keyword evidence="2" id="KW-0472">Membrane</keyword>
<keyword evidence="2" id="KW-0812">Transmembrane</keyword>
<feature type="transmembrane region" description="Helical" evidence="2">
    <location>
        <begin position="18"/>
        <end position="36"/>
    </location>
</feature>